<proteinExistence type="predicted"/>
<dbReference type="AlphaFoldDB" id="A0A645DVA0"/>
<evidence type="ECO:0000313" key="1">
    <source>
        <dbReference type="EMBL" id="MPM93215.1"/>
    </source>
</evidence>
<dbReference type="EMBL" id="VSSQ01040051">
    <property type="protein sequence ID" value="MPM93215.1"/>
    <property type="molecule type" value="Genomic_DNA"/>
</dbReference>
<reference evidence="1" key="1">
    <citation type="submission" date="2019-08" db="EMBL/GenBank/DDBJ databases">
        <authorList>
            <person name="Kucharzyk K."/>
            <person name="Murdoch R.W."/>
            <person name="Higgins S."/>
            <person name="Loffler F."/>
        </authorList>
    </citation>
    <scope>NUCLEOTIDE SEQUENCE</scope>
</reference>
<gene>
    <name evidence="1" type="ORF">SDC9_140351</name>
</gene>
<name>A0A645DVA0_9ZZZZ</name>
<sequence>MAWTKVKSQNRSEVSEINGGKKVEERFYQITELDFYLRFHLSYPPDATAGKQKISLLPFIVKKARNCRS</sequence>
<accession>A0A645DVA0</accession>
<comment type="caution">
    <text evidence="1">The sequence shown here is derived from an EMBL/GenBank/DDBJ whole genome shotgun (WGS) entry which is preliminary data.</text>
</comment>
<organism evidence="1">
    <name type="scientific">bioreactor metagenome</name>
    <dbReference type="NCBI Taxonomy" id="1076179"/>
    <lineage>
        <taxon>unclassified sequences</taxon>
        <taxon>metagenomes</taxon>
        <taxon>ecological metagenomes</taxon>
    </lineage>
</organism>
<protein>
    <submittedName>
        <fullName evidence="1">Uncharacterized protein</fullName>
    </submittedName>
</protein>